<keyword evidence="3" id="KW-1185">Reference proteome</keyword>
<protein>
    <submittedName>
        <fullName evidence="2">Uncharacterized protein</fullName>
    </submittedName>
</protein>
<feature type="transmembrane region" description="Helical" evidence="1">
    <location>
        <begin position="104"/>
        <end position="124"/>
    </location>
</feature>
<keyword evidence="1" id="KW-0812">Transmembrane</keyword>
<dbReference type="Proteomes" id="UP001597389">
    <property type="component" value="Unassembled WGS sequence"/>
</dbReference>
<proteinExistence type="predicted"/>
<organism evidence="2 3">
    <name type="scientific">Rubritalea tangerina</name>
    <dbReference type="NCBI Taxonomy" id="430798"/>
    <lineage>
        <taxon>Bacteria</taxon>
        <taxon>Pseudomonadati</taxon>
        <taxon>Verrucomicrobiota</taxon>
        <taxon>Verrucomicrobiia</taxon>
        <taxon>Verrucomicrobiales</taxon>
        <taxon>Rubritaleaceae</taxon>
        <taxon>Rubritalea</taxon>
    </lineage>
</organism>
<feature type="transmembrane region" description="Helical" evidence="1">
    <location>
        <begin position="26"/>
        <end position="46"/>
    </location>
</feature>
<feature type="transmembrane region" description="Helical" evidence="1">
    <location>
        <begin position="130"/>
        <end position="151"/>
    </location>
</feature>
<evidence type="ECO:0000313" key="2">
    <source>
        <dbReference type="EMBL" id="MFD2160750.1"/>
    </source>
</evidence>
<accession>A0ABW4ZGE0</accession>
<sequence>MPNNQPLPEHVQIVESLMLRSASHRAIMIPTMLATGVASMIIGISLTLKIGRESAIYHFPMSTGEWVSTWLCTALCAFIVSLFLARKQASIDGHPMNTPQLRHIFRCLAPSLMLGFVAGTLLSFHDVRYLPAGAALWVSSYGIALLSIRLYATKSARFLGVLMLALGLACLWVSLRTMGLIHPMHLANFYMCIAFGMFHLIVASGSILFAKAQA</sequence>
<keyword evidence="1" id="KW-0472">Membrane</keyword>
<dbReference type="EMBL" id="JBHUJB010000089">
    <property type="protein sequence ID" value="MFD2160750.1"/>
    <property type="molecule type" value="Genomic_DNA"/>
</dbReference>
<keyword evidence="1" id="KW-1133">Transmembrane helix</keyword>
<evidence type="ECO:0000256" key="1">
    <source>
        <dbReference type="SAM" id="Phobius"/>
    </source>
</evidence>
<dbReference type="RefSeq" id="WP_377178919.1">
    <property type="nucleotide sequence ID" value="NZ_JBHUJB010000089.1"/>
</dbReference>
<gene>
    <name evidence="2" type="ORF">ACFSW8_17730</name>
</gene>
<reference evidence="3" key="1">
    <citation type="journal article" date="2019" name="Int. J. Syst. Evol. Microbiol.">
        <title>The Global Catalogue of Microorganisms (GCM) 10K type strain sequencing project: providing services to taxonomists for standard genome sequencing and annotation.</title>
        <authorList>
            <consortium name="The Broad Institute Genomics Platform"/>
            <consortium name="The Broad Institute Genome Sequencing Center for Infectious Disease"/>
            <person name="Wu L."/>
            <person name="Ma J."/>
        </authorList>
    </citation>
    <scope>NUCLEOTIDE SEQUENCE [LARGE SCALE GENOMIC DNA]</scope>
    <source>
        <strain evidence="3">CCUG 57942</strain>
    </source>
</reference>
<comment type="caution">
    <text evidence="2">The sequence shown here is derived from an EMBL/GenBank/DDBJ whole genome shotgun (WGS) entry which is preliminary data.</text>
</comment>
<name>A0ABW4ZGE0_9BACT</name>
<evidence type="ECO:0000313" key="3">
    <source>
        <dbReference type="Proteomes" id="UP001597389"/>
    </source>
</evidence>
<feature type="transmembrane region" description="Helical" evidence="1">
    <location>
        <begin position="158"/>
        <end position="175"/>
    </location>
</feature>
<feature type="transmembrane region" description="Helical" evidence="1">
    <location>
        <begin position="187"/>
        <end position="210"/>
    </location>
</feature>
<feature type="transmembrane region" description="Helical" evidence="1">
    <location>
        <begin position="66"/>
        <end position="84"/>
    </location>
</feature>